<dbReference type="Gene3D" id="1.25.40.20">
    <property type="entry name" value="Ankyrin repeat-containing domain"/>
    <property type="match status" value="1"/>
</dbReference>
<dbReference type="PANTHER" id="PTHR46312">
    <property type="entry name" value="NACHT DOMAIN-CONTAINING PROTEIN"/>
    <property type="match status" value="1"/>
</dbReference>
<dbReference type="Gene3D" id="3.40.50.300">
    <property type="entry name" value="P-loop containing nucleotide triphosphate hydrolases"/>
    <property type="match status" value="1"/>
</dbReference>
<dbReference type="InterPro" id="IPR036770">
    <property type="entry name" value="Ankyrin_rpt-contain_sf"/>
</dbReference>
<evidence type="ECO:0000259" key="2">
    <source>
        <dbReference type="PROSITE" id="PS50837"/>
    </source>
</evidence>
<dbReference type="InterPro" id="IPR027417">
    <property type="entry name" value="P-loop_NTPase"/>
</dbReference>
<organism evidence="3 4">
    <name type="scientific">Daphnia sinensis</name>
    <dbReference type="NCBI Taxonomy" id="1820382"/>
    <lineage>
        <taxon>Eukaryota</taxon>
        <taxon>Metazoa</taxon>
        <taxon>Ecdysozoa</taxon>
        <taxon>Arthropoda</taxon>
        <taxon>Crustacea</taxon>
        <taxon>Branchiopoda</taxon>
        <taxon>Diplostraca</taxon>
        <taxon>Cladocera</taxon>
        <taxon>Anomopoda</taxon>
        <taxon>Daphniidae</taxon>
        <taxon>Daphnia</taxon>
        <taxon>Daphnia similis group</taxon>
    </lineage>
</organism>
<evidence type="ECO:0000313" key="3">
    <source>
        <dbReference type="EMBL" id="KAI9557814.1"/>
    </source>
</evidence>
<dbReference type="EMBL" id="WJBH02000005">
    <property type="protein sequence ID" value="KAI9557814.1"/>
    <property type="molecule type" value="Genomic_DNA"/>
</dbReference>
<comment type="caution">
    <text evidence="3">The sequence shown here is derived from an EMBL/GenBank/DDBJ whole genome shotgun (WGS) entry which is preliminary data.</text>
</comment>
<evidence type="ECO:0000256" key="1">
    <source>
        <dbReference type="SAM" id="MobiDB-lite"/>
    </source>
</evidence>
<feature type="region of interest" description="Disordered" evidence="1">
    <location>
        <begin position="1"/>
        <end position="21"/>
    </location>
</feature>
<dbReference type="Proteomes" id="UP000820818">
    <property type="component" value="Linkage Group LG5"/>
</dbReference>
<sequence length="1855" mass="216586">MWPTETMKSSQGDVLTTDSTSMVTQPLADSVRNKTKKVPDATHGLKFESKLLTSFCVRALGAGYKFEVTKEREDLGGKFDDVIFRYLVVDDELEGKHWRYRYLQAKHKQHESDKIDAIHLLDDNDKGDFSLPKYFRSFCKMRRRGEDIHDCILCTNIGFDWNNVQENGIELVPIDAQPEDILQFGLQQKTLRYKLKFTEEVRRKALNEWSDIVHLAKKLQSCERDQKTTDTRTAVFSSYHVALIKERVIDFATKRFHVDFVNDAEDLSNGAQQLRQTLNDLAENDWKNWKFKLNNTFGKSQSAAEIENSLPLKISEEDINAFLDKFVFVVNMPNEEQFEAILQTQDVSKYYPREECEQQTIRLLHEMSTKFSNKEMGYWLTSEEGKTILLAGVTTASQHYQEELDNDVRFNEVASAKMAVKLRALQANNKRIERITTPAPKHTAVKVVSAIRKLPEYDRNGSFLMTKLGCLEDRDDRERWKNILKLKTDSHHLLIVVCENETPDPNDYADLVPGENMDNKVIFIGRNGIAGMMDDITYEELNEKFQNAVLEKAITFQGTILTVGELVGNEPDKLIDYLSIEELLFQKKDVNIPRADASECEESLYIKRQLTMSFHESFENKLAERLKCTIDELHEKCRITPQGEIKWFVKKQQDRESIWKEIKNLTDERMSSNVIDESQLLCLDEGREQIPIVIISGVAGTGKSTILSNYYTEMKRVKPDYWIIRINLVEQQKVLLQLKIDSEDNNAVDFIVRQLHIVANESPFSRSLLRHRIETGDRIAFMFDGFDEISYRCQNNVIQLMKILARKKTIKLYVTTRPHMVDELQFELSQLAHHLQILAEKDQIDYLVRYWQSNLQEIETENKSIIIQTFAESLAHRVSQTLRDEEKSFIGVPLQCRILAECYQSELEKQIRNNVADCETLVHQHFDLKSLYERLLDTKRRIFRKEKAESSSFNQIGSCAMDFLIDDIESHLTKLAIETLVVNSSNVDILWPSRLPYFQSASEKLEKEKKITDLGVKYGLVLFSNHDGKPNKVQFLHRTYAEFLFARYLHRGMDMNNFDNSHLLEDEPVRDLIVNEILVEGNYHGVRVFLSSMLTTEHRRLPNQLQKLARSLAEHINQKQQRDQSIPSVRHTNALTVTLQTQNLFCSLLDCLDGTLNETESKRVVRSAFQYFNFTIFLYLSNGQLFQRVLSYYDDADAVDVVRIVNDLLYEPMILEHSPYSPDYAKVWNTEGAKDVTEKALEFMEKNGENLKQVLKPEKSRFRPLHTSVTLLHFFIFNEYYNCLLSQFLRFLSSIYVDDHNFTELIKFTLNMQDHNNDYWTFPSNNGIEKTLDILRDLSRPRVIEGLCHLALVTDLFENYYQPFVPEDDDSLRDPARMTRLHWAAFNGDVKAIESIGDRTCSMDDNFTPFYVAAARHHREICYKILCLFKKSLTDDELRRHVTKYNGFVHTAMWDAICFHNLTMFHVILESIKQALGRHYLMAMLQSEIPHNVLITKEFHNFFSLKNGKELFKITATALLDDGTQEGYTNLNDLVFHKKDLKFHEARIILNNIEEETFQRMVDVNGVKNWTKRFLDYNLYWGFRLLSTVIARFTLNQRQELINIITIHNNNIPTYQWNWNQNKVTNWGRWFESEFTDRDFESLDKLLKSLGNDIPKLIFNYNSNDAIKALLCQNAKLVTVASKHFSWLNYLKIKRRIMKNGPKVMNELFTSPQTTQTRVVQNWINILPFYIGKKGECHFRELVDSILSLHTERHGTKTIRISLWSKYVDNYDYDGNKVEKVHQFLKLVSDKLGKKAVRKVVLHKDCMGIHLVKTSVFSSRRYRLDAATEPCNCQPMNDCWCWWSTTSRGRQVDTK</sequence>
<dbReference type="PANTHER" id="PTHR46312:SF2">
    <property type="entry name" value="NUCLEOTIDE-BINDING OLIGOMERIZATION DOMAIN-CONTAINING PROTEIN 2-LIKE"/>
    <property type="match status" value="1"/>
</dbReference>
<accession>A0AAD5KR48</accession>
<proteinExistence type="predicted"/>
<keyword evidence="4" id="KW-1185">Reference proteome</keyword>
<dbReference type="InterPro" id="IPR007111">
    <property type="entry name" value="NACHT_NTPase"/>
</dbReference>
<dbReference type="PROSITE" id="PS50837">
    <property type="entry name" value="NACHT"/>
    <property type="match status" value="1"/>
</dbReference>
<name>A0AAD5KR48_9CRUS</name>
<dbReference type="SUPFAM" id="SSF52540">
    <property type="entry name" value="P-loop containing nucleoside triphosphate hydrolases"/>
    <property type="match status" value="1"/>
</dbReference>
<reference evidence="3 4" key="1">
    <citation type="submission" date="2022-05" db="EMBL/GenBank/DDBJ databases">
        <title>A multi-omics perspective on studying reproductive biology in Daphnia sinensis.</title>
        <authorList>
            <person name="Jia J."/>
        </authorList>
    </citation>
    <scope>NUCLEOTIDE SEQUENCE [LARGE SCALE GENOMIC DNA]</scope>
    <source>
        <strain evidence="3 4">WSL</strain>
    </source>
</reference>
<gene>
    <name evidence="3" type="ORF">GHT06_014563</name>
</gene>
<dbReference type="Pfam" id="PF05729">
    <property type="entry name" value="NACHT"/>
    <property type="match status" value="1"/>
</dbReference>
<feature type="domain" description="NACHT" evidence="2">
    <location>
        <begin position="691"/>
        <end position="818"/>
    </location>
</feature>
<evidence type="ECO:0000313" key="4">
    <source>
        <dbReference type="Proteomes" id="UP000820818"/>
    </source>
</evidence>
<dbReference type="SUPFAM" id="SSF48403">
    <property type="entry name" value="Ankyrin repeat"/>
    <property type="match status" value="1"/>
</dbReference>
<protein>
    <recommendedName>
        <fullName evidence="2">NACHT domain-containing protein</fullName>
    </recommendedName>
</protein>